<name>A0ABV1HH27_9FIRM</name>
<dbReference type="Gene3D" id="3.40.630.10">
    <property type="entry name" value="Zn peptidases"/>
    <property type="match status" value="1"/>
</dbReference>
<keyword evidence="3" id="KW-0645">Protease</keyword>
<dbReference type="PROSITE" id="PS52035">
    <property type="entry name" value="PEPTIDASE_M14"/>
    <property type="match status" value="1"/>
</dbReference>
<proteinExistence type="inferred from homology"/>
<evidence type="ECO:0000256" key="9">
    <source>
        <dbReference type="SAM" id="SignalP"/>
    </source>
</evidence>
<feature type="region of interest" description="Disordered" evidence="8">
    <location>
        <begin position="35"/>
        <end position="55"/>
    </location>
</feature>
<dbReference type="PANTHER" id="PTHR11705">
    <property type="entry name" value="PROTEASE FAMILY M14 CARBOXYPEPTIDASE A,B"/>
    <property type="match status" value="1"/>
</dbReference>
<keyword evidence="11" id="KW-0121">Carboxypeptidase</keyword>
<comment type="caution">
    <text evidence="11">The sequence shown here is derived from an EMBL/GenBank/DDBJ whole genome shotgun (WGS) entry which is preliminary data.</text>
</comment>
<feature type="domain" description="Peptidase M14" evidence="10">
    <location>
        <begin position="188"/>
        <end position="492"/>
    </location>
</feature>
<dbReference type="RefSeq" id="WP_349228086.1">
    <property type="nucleotide sequence ID" value="NZ_JBBMFJ010000001.1"/>
</dbReference>
<keyword evidence="6" id="KW-0482">Metalloprotease</keyword>
<dbReference type="SMART" id="SM00631">
    <property type="entry name" value="Zn_pept"/>
    <property type="match status" value="1"/>
</dbReference>
<feature type="chain" id="PRO_5045138753" evidence="9">
    <location>
        <begin position="26"/>
        <end position="495"/>
    </location>
</feature>
<evidence type="ECO:0000256" key="5">
    <source>
        <dbReference type="ARBA" id="ARBA00022833"/>
    </source>
</evidence>
<evidence type="ECO:0000256" key="8">
    <source>
        <dbReference type="SAM" id="MobiDB-lite"/>
    </source>
</evidence>
<evidence type="ECO:0000256" key="6">
    <source>
        <dbReference type="ARBA" id="ARBA00023049"/>
    </source>
</evidence>
<keyword evidence="9" id="KW-0732">Signal</keyword>
<feature type="region of interest" description="Disordered" evidence="8">
    <location>
        <begin position="106"/>
        <end position="129"/>
    </location>
</feature>
<dbReference type="Proteomes" id="UP001437460">
    <property type="component" value="Unassembled WGS sequence"/>
</dbReference>
<evidence type="ECO:0000256" key="2">
    <source>
        <dbReference type="ARBA" id="ARBA00005988"/>
    </source>
</evidence>
<feature type="active site" description="Proton donor/acceptor" evidence="7">
    <location>
        <position position="461"/>
    </location>
</feature>
<gene>
    <name evidence="11" type="ORF">WMO41_00250</name>
</gene>
<dbReference type="InterPro" id="IPR000834">
    <property type="entry name" value="Peptidase_M14"/>
</dbReference>
<evidence type="ECO:0000313" key="11">
    <source>
        <dbReference type="EMBL" id="MEQ2561620.1"/>
    </source>
</evidence>
<dbReference type="SUPFAM" id="SSF53187">
    <property type="entry name" value="Zn-dependent exopeptidases"/>
    <property type="match status" value="1"/>
</dbReference>
<keyword evidence="4" id="KW-0378">Hydrolase</keyword>
<evidence type="ECO:0000313" key="12">
    <source>
        <dbReference type="Proteomes" id="UP001437460"/>
    </source>
</evidence>
<reference evidence="11 12" key="1">
    <citation type="submission" date="2024-03" db="EMBL/GenBank/DDBJ databases">
        <title>Human intestinal bacterial collection.</title>
        <authorList>
            <person name="Pauvert C."/>
            <person name="Hitch T.C.A."/>
            <person name="Clavel T."/>
        </authorList>
    </citation>
    <scope>NUCLEOTIDE SEQUENCE [LARGE SCALE GENOMIC DNA]</scope>
    <source>
        <strain evidence="11 12">CLA-AP-H27</strain>
    </source>
</reference>
<dbReference type="EMBL" id="JBBMFJ010000001">
    <property type="protein sequence ID" value="MEQ2561620.1"/>
    <property type="molecule type" value="Genomic_DNA"/>
</dbReference>
<evidence type="ECO:0000259" key="10">
    <source>
        <dbReference type="PROSITE" id="PS52035"/>
    </source>
</evidence>
<dbReference type="PANTHER" id="PTHR11705:SF143">
    <property type="entry name" value="SLL0236 PROTEIN"/>
    <property type="match status" value="1"/>
</dbReference>
<keyword evidence="12" id="KW-1185">Reference proteome</keyword>
<comment type="similarity">
    <text evidence="2 7">Belongs to the peptidase M14 family.</text>
</comment>
<accession>A0ABV1HH27</accession>
<keyword evidence="5" id="KW-0862">Zinc</keyword>
<dbReference type="Pfam" id="PF00246">
    <property type="entry name" value="Peptidase_M14"/>
    <property type="match status" value="1"/>
</dbReference>
<dbReference type="PRINTS" id="PR00765">
    <property type="entry name" value="CRBOXYPTASEA"/>
</dbReference>
<protein>
    <submittedName>
        <fullName evidence="11">M14 family zinc carboxypeptidase</fullName>
    </submittedName>
</protein>
<organism evidence="11 12">
    <name type="scientific">Ventrimonas faecis</name>
    <dbReference type="NCBI Taxonomy" id="3133170"/>
    <lineage>
        <taxon>Bacteria</taxon>
        <taxon>Bacillati</taxon>
        <taxon>Bacillota</taxon>
        <taxon>Clostridia</taxon>
        <taxon>Lachnospirales</taxon>
        <taxon>Lachnospiraceae</taxon>
        <taxon>Ventrimonas</taxon>
    </lineage>
</organism>
<sequence length="495" mass="50254">MNCKRYFTGALAAFMVASSAFMTYADGPVANGTDPAGLTSAPGETAGAGNGTTGVTAAETAAPAPASGAQSSGSQTVTVGGNAAASGTVTAGGSSTAGNGTVTAGSSTVAAGSSTVTSGGTTSSGSTVTVGGQTGPAVAVGSGTITVGSGQVAGAAAGPGGVAVPSVIGAGDLSFAGQLTDPIVKVTEKYSYDQMSRDISSLKSRYGSHMQVNTIGNSLDGRSLYEIVIGNQNASKHILIHAGIHAREYMTPLLVMKQSEHLLAFYDSGSYQGRSLSDILSGVAIHIVPMLNPDGITISQFGVSALRSSSLRQTVSQCYAQDQADGRTTQSFDRYQALWKANGRGVDLNQNFPALWDSITTGPSHASYANYKGTSALSEPESQALANLANSRNWSLTISYHSMGNLVYWDFAGNKVAEQSKVLADLVTGISGYRTNGSSGKGGFKDYVQTKDNPIPSLTIEVGSVACPMPASEFGNVWNSNQAILAALAAYAADH</sequence>
<evidence type="ECO:0000256" key="3">
    <source>
        <dbReference type="ARBA" id="ARBA00022670"/>
    </source>
</evidence>
<feature type="signal peptide" evidence="9">
    <location>
        <begin position="1"/>
        <end position="25"/>
    </location>
</feature>
<dbReference type="GO" id="GO:0004180">
    <property type="term" value="F:carboxypeptidase activity"/>
    <property type="evidence" value="ECO:0007669"/>
    <property type="project" value="UniProtKB-KW"/>
</dbReference>
<comment type="cofactor">
    <cofactor evidence="1">
        <name>Zn(2+)</name>
        <dbReference type="ChEBI" id="CHEBI:29105"/>
    </cofactor>
</comment>
<evidence type="ECO:0000256" key="1">
    <source>
        <dbReference type="ARBA" id="ARBA00001947"/>
    </source>
</evidence>
<evidence type="ECO:0000256" key="4">
    <source>
        <dbReference type="ARBA" id="ARBA00022801"/>
    </source>
</evidence>
<evidence type="ECO:0000256" key="7">
    <source>
        <dbReference type="PROSITE-ProRule" id="PRU01379"/>
    </source>
</evidence>